<protein>
    <submittedName>
        <fullName evidence="10">ABC transporter ATP-binding protein</fullName>
    </submittedName>
</protein>
<evidence type="ECO:0000256" key="1">
    <source>
        <dbReference type="ARBA" id="ARBA00004651"/>
    </source>
</evidence>
<dbReference type="PROSITE" id="PS50929">
    <property type="entry name" value="ABC_TM1F"/>
    <property type="match status" value="1"/>
</dbReference>
<accession>A0A926FCS2</accession>
<feature type="transmembrane region" description="Helical" evidence="7">
    <location>
        <begin position="166"/>
        <end position="185"/>
    </location>
</feature>
<dbReference type="InterPro" id="IPR003439">
    <property type="entry name" value="ABC_transporter-like_ATP-bd"/>
</dbReference>
<dbReference type="PROSITE" id="PS50893">
    <property type="entry name" value="ABC_TRANSPORTER_2"/>
    <property type="match status" value="1"/>
</dbReference>
<dbReference type="GO" id="GO:0005886">
    <property type="term" value="C:plasma membrane"/>
    <property type="evidence" value="ECO:0007669"/>
    <property type="project" value="UniProtKB-SubCell"/>
</dbReference>
<evidence type="ECO:0000256" key="4">
    <source>
        <dbReference type="ARBA" id="ARBA00022840"/>
    </source>
</evidence>
<feature type="transmembrane region" description="Helical" evidence="7">
    <location>
        <begin position="24"/>
        <end position="46"/>
    </location>
</feature>
<dbReference type="SMART" id="SM00382">
    <property type="entry name" value="AAA"/>
    <property type="match status" value="1"/>
</dbReference>
<evidence type="ECO:0000256" key="2">
    <source>
        <dbReference type="ARBA" id="ARBA00022692"/>
    </source>
</evidence>
<feature type="transmembrane region" description="Helical" evidence="7">
    <location>
        <begin position="134"/>
        <end position="160"/>
    </location>
</feature>
<organism evidence="10 11">
    <name type="scientific">Qingrenia yutianensis</name>
    <dbReference type="NCBI Taxonomy" id="2763676"/>
    <lineage>
        <taxon>Bacteria</taxon>
        <taxon>Bacillati</taxon>
        <taxon>Bacillota</taxon>
        <taxon>Clostridia</taxon>
        <taxon>Eubacteriales</taxon>
        <taxon>Oscillospiraceae</taxon>
        <taxon>Qingrenia</taxon>
    </lineage>
</organism>
<dbReference type="InterPro" id="IPR039421">
    <property type="entry name" value="Type_1_exporter"/>
</dbReference>
<dbReference type="PANTHER" id="PTHR43394">
    <property type="entry name" value="ATP-DEPENDENT PERMEASE MDL1, MITOCHONDRIAL"/>
    <property type="match status" value="1"/>
</dbReference>
<proteinExistence type="predicted"/>
<comment type="subcellular location">
    <subcellularLocation>
        <location evidence="1">Cell membrane</location>
        <topology evidence="1">Multi-pass membrane protein</topology>
    </subcellularLocation>
</comment>
<keyword evidence="3" id="KW-0547">Nucleotide-binding</keyword>
<dbReference type="Gene3D" id="3.40.50.300">
    <property type="entry name" value="P-loop containing nucleotide triphosphate hydrolases"/>
    <property type="match status" value="1"/>
</dbReference>
<keyword evidence="6 7" id="KW-0472">Membrane</keyword>
<comment type="caution">
    <text evidence="10">The sequence shown here is derived from an EMBL/GenBank/DDBJ whole genome shotgun (WGS) entry which is preliminary data.</text>
</comment>
<feature type="transmembrane region" description="Helical" evidence="7">
    <location>
        <begin position="68"/>
        <end position="88"/>
    </location>
</feature>
<dbReference type="PANTHER" id="PTHR43394:SF1">
    <property type="entry name" value="ATP-BINDING CASSETTE SUB-FAMILY B MEMBER 10, MITOCHONDRIAL"/>
    <property type="match status" value="1"/>
</dbReference>
<dbReference type="GO" id="GO:0016887">
    <property type="term" value="F:ATP hydrolysis activity"/>
    <property type="evidence" value="ECO:0007669"/>
    <property type="project" value="InterPro"/>
</dbReference>
<dbReference type="GO" id="GO:0005524">
    <property type="term" value="F:ATP binding"/>
    <property type="evidence" value="ECO:0007669"/>
    <property type="project" value="UniProtKB-KW"/>
</dbReference>
<dbReference type="GO" id="GO:0015421">
    <property type="term" value="F:ABC-type oligopeptide transporter activity"/>
    <property type="evidence" value="ECO:0007669"/>
    <property type="project" value="TreeGrafter"/>
</dbReference>
<keyword evidence="2 7" id="KW-0812">Transmembrane</keyword>
<reference evidence="10" key="1">
    <citation type="submission" date="2020-08" db="EMBL/GenBank/DDBJ databases">
        <title>Genome public.</title>
        <authorList>
            <person name="Liu C."/>
            <person name="Sun Q."/>
        </authorList>
    </citation>
    <scope>NUCLEOTIDE SEQUENCE</scope>
    <source>
        <strain evidence="10">NSJ-50</strain>
    </source>
</reference>
<name>A0A926FCS2_9FIRM</name>
<dbReference type="EMBL" id="JACRTE010000005">
    <property type="protein sequence ID" value="MBC8596332.1"/>
    <property type="molecule type" value="Genomic_DNA"/>
</dbReference>
<evidence type="ECO:0000256" key="3">
    <source>
        <dbReference type="ARBA" id="ARBA00022741"/>
    </source>
</evidence>
<dbReference type="Gene3D" id="1.20.1560.10">
    <property type="entry name" value="ABC transporter type 1, transmembrane domain"/>
    <property type="match status" value="1"/>
</dbReference>
<evidence type="ECO:0000256" key="7">
    <source>
        <dbReference type="SAM" id="Phobius"/>
    </source>
</evidence>
<dbReference type="Pfam" id="PF00664">
    <property type="entry name" value="ABC_membrane"/>
    <property type="match status" value="1"/>
</dbReference>
<evidence type="ECO:0000313" key="10">
    <source>
        <dbReference type="EMBL" id="MBC8596332.1"/>
    </source>
</evidence>
<keyword evidence="11" id="KW-1185">Reference proteome</keyword>
<feature type="domain" description="ABC transmembrane type-1" evidence="9">
    <location>
        <begin position="28"/>
        <end position="310"/>
    </location>
</feature>
<evidence type="ECO:0000256" key="6">
    <source>
        <dbReference type="ARBA" id="ARBA00023136"/>
    </source>
</evidence>
<dbReference type="AlphaFoldDB" id="A0A926FCS2"/>
<dbReference type="InterPro" id="IPR011527">
    <property type="entry name" value="ABC1_TM_dom"/>
</dbReference>
<feature type="transmembrane region" description="Helical" evidence="7">
    <location>
        <begin position="246"/>
        <end position="266"/>
    </location>
</feature>
<feature type="domain" description="ABC transporter" evidence="8">
    <location>
        <begin position="349"/>
        <end position="556"/>
    </location>
</feature>
<keyword evidence="5 7" id="KW-1133">Transmembrane helix</keyword>
<evidence type="ECO:0000259" key="8">
    <source>
        <dbReference type="PROSITE" id="PS50893"/>
    </source>
</evidence>
<dbReference type="CDD" id="cd07346">
    <property type="entry name" value="ABC_6TM_exporters"/>
    <property type="match status" value="1"/>
</dbReference>
<evidence type="ECO:0000313" key="11">
    <source>
        <dbReference type="Proteomes" id="UP000647416"/>
    </source>
</evidence>
<dbReference type="SUPFAM" id="SSF90123">
    <property type="entry name" value="ABC transporter transmembrane region"/>
    <property type="match status" value="1"/>
</dbReference>
<dbReference type="SUPFAM" id="SSF52540">
    <property type="entry name" value="P-loop containing nucleoside triphosphate hydrolases"/>
    <property type="match status" value="1"/>
</dbReference>
<dbReference type="Proteomes" id="UP000647416">
    <property type="component" value="Unassembled WGS sequence"/>
</dbReference>
<evidence type="ECO:0000259" key="9">
    <source>
        <dbReference type="PROSITE" id="PS50929"/>
    </source>
</evidence>
<sequence length="556" mass="61775">MADNEIKNGISPLRWLIKCASPRFLSLAVLTLVSVAVSVISVYFALCSKDVIDAATNVSMRARLYPEMLRLSALLILQIALDSCASFLHIRVLSKIKIDLKENLFSSILGKDYLSVSKYHTGDLLNRINNDTNVIANSITTVVPGSVSLISRLCLSLYVLFVLDKFLAVVCIVLGPVIVIAARLYKKKFKALHKLYQESDGKTSSFMQDTLLNILVIKSFGNENKILSYLKKLQDKNFRIALKRNNISIVANILFYLVVTAGYYFALGYGAYKISIGVMTFGTLTALLQLVGDSIAPFRTVSSLLPQYYQALASAERIIEILEIDNEFKLEKRKTSAQIAKLYADMKEICFEDVSFSYDGKKKILDKLNLNIKKGEFVAISGRSGIGKSTFLKLILGIISPTEGGIYINCTNGRISFDKTMRKMFSYVPQGNMLISGTIRDNIAFSEEDVCDERITECAKTAQIYDVISKLENGFDTMLGEGGAGLSEGQIQRLAVARALYHDADILLLDEATSALDKDTELSLLKSLKAMNEKTLIIVTHRKEVMDFCDRIISVK</sequence>
<dbReference type="InterPro" id="IPR027417">
    <property type="entry name" value="P-loop_NTPase"/>
</dbReference>
<dbReference type="InterPro" id="IPR036640">
    <property type="entry name" value="ABC1_TM_sf"/>
</dbReference>
<dbReference type="InterPro" id="IPR003593">
    <property type="entry name" value="AAA+_ATPase"/>
</dbReference>
<keyword evidence="4 10" id="KW-0067">ATP-binding</keyword>
<gene>
    <name evidence="10" type="ORF">H8706_05555</name>
</gene>
<dbReference type="Pfam" id="PF00005">
    <property type="entry name" value="ABC_tran"/>
    <property type="match status" value="1"/>
</dbReference>
<dbReference type="RefSeq" id="WP_262431833.1">
    <property type="nucleotide sequence ID" value="NZ_JACRTE010000005.1"/>
</dbReference>
<evidence type="ECO:0000256" key="5">
    <source>
        <dbReference type="ARBA" id="ARBA00022989"/>
    </source>
</evidence>